<reference evidence="4 5" key="1">
    <citation type="submission" date="2024-10" db="EMBL/GenBank/DDBJ databases">
        <authorList>
            <person name="Kim D."/>
        </authorList>
    </citation>
    <scope>NUCLEOTIDE SEQUENCE [LARGE SCALE GENOMIC DNA]</scope>
    <source>
        <strain evidence="4">BH-2024</strain>
    </source>
</reference>
<comment type="similarity">
    <text evidence="1">Belongs to the AAA ATPase family.</text>
</comment>
<dbReference type="InterPro" id="IPR050304">
    <property type="entry name" value="MT-severing_AAA_ATPase"/>
</dbReference>
<dbReference type="Gene3D" id="3.40.50.300">
    <property type="entry name" value="P-loop containing nucleotide triphosphate hydrolases"/>
    <property type="match status" value="1"/>
</dbReference>
<evidence type="ECO:0000256" key="2">
    <source>
        <dbReference type="SAM" id="MobiDB-lite"/>
    </source>
</evidence>
<evidence type="ECO:0000259" key="3">
    <source>
        <dbReference type="Pfam" id="PF00004"/>
    </source>
</evidence>
<sequence length="280" mass="32202">MKSVILNPIHQSAEVVKKVEDCRGVIEGLASDKSIAEEIISLLQKRDEILRFKMDTTNISLEDVADSETKKALQTVMLPLQYPDRFQGFLSPQKSILLGDEIDAFLRSGTVQRGKAQFFFEMDKLSSNSVCRVLVIGAIDCPKEMDKDAIKRFAKRIFFEIPSQQTREKMIRKIIEENQNAFELRDEQIKQLASRTENYYFDDLLALCQTVNLSVLHNASEQNQLFQWETGTQLRRIKTNDLENAIEKPKLNKKETNLKKEPKSLSNKRNGKEKGESQNE</sequence>
<feature type="region of interest" description="Disordered" evidence="2">
    <location>
        <begin position="245"/>
        <end position="280"/>
    </location>
</feature>
<dbReference type="Proteomes" id="UP001620626">
    <property type="component" value="Unassembled WGS sequence"/>
</dbReference>
<dbReference type="PANTHER" id="PTHR23074">
    <property type="entry name" value="AAA DOMAIN-CONTAINING"/>
    <property type="match status" value="1"/>
</dbReference>
<dbReference type="AlphaFoldDB" id="A0ABD2KX23"/>
<organism evidence="4 5">
    <name type="scientific">Heterodera trifolii</name>
    <dbReference type="NCBI Taxonomy" id="157864"/>
    <lineage>
        <taxon>Eukaryota</taxon>
        <taxon>Metazoa</taxon>
        <taxon>Ecdysozoa</taxon>
        <taxon>Nematoda</taxon>
        <taxon>Chromadorea</taxon>
        <taxon>Rhabditida</taxon>
        <taxon>Tylenchina</taxon>
        <taxon>Tylenchomorpha</taxon>
        <taxon>Tylenchoidea</taxon>
        <taxon>Heteroderidae</taxon>
        <taxon>Heteroderinae</taxon>
        <taxon>Heterodera</taxon>
    </lineage>
</organism>
<evidence type="ECO:0000313" key="4">
    <source>
        <dbReference type="EMBL" id="KAL3107490.1"/>
    </source>
</evidence>
<evidence type="ECO:0000256" key="1">
    <source>
        <dbReference type="ARBA" id="ARBA00006914"/>
    </source>
</evidence>
<feature type="compositionally biased region" description="Basic and acidic residues" evidence="2">
    <location>
        <begin position="245"/>
        <end position="263"/>
    </location>
</feature>
<dbReference type="Pfam" id="PF00004">
    <property type="entry name" value="AAA"/>
    <property type="match status" value="1"/>
</dbReference>
<dbReference type="InterPro" id="IPR003959">
    <property type="entry name" value="ATPase_AAA_core"/>
</dbReference>
<accession>A0ABD2KX23</accession>
<evidence type="ECO:0000313" key="5">
    <source>
        <dbReference type="Proteomes" id="UP001620626"/>
    </source>
</evidence>
<protein>
    <recommendedName>
        <fullName evidence="3">ATPase AAA-type core domain-containing protein</fullName>
    </recommendedName>
</protein>
<keyword evidence="5" id="KW-1185">Reference proteome</keyword>
<dbReference type="Gene3D" id="1.10.8.60">
    <property type="match status" value="1"/>
</dbReference>
<gene>
    <name evidence="4" type="ORF">niasHT_014207</name>
</gene>
<dbReference type="InterPro" id="IPR027417">
    <property type="entry name" value="P-loop_NTPase"/>
</dbReference>
<feature type="domain" description="ATPase AAA-type core" evidence="3">
    <location>
        <begin position="91"/>
        <end position="160"/>
    </location>
</feature>
<comment type="caution">
    <text evidence="4">The sequence shown here is derived from an EMBL/GenBank/DDBJ whole genome shotgun (WGS) entry which is preliminary data.</text>
</comment>
<feature type="compositionally biased region" description="Basic and acidic residues" evidence="2">
    <location>
        <begin position="270"/>
        <end position="280"/>
    </location>
</feature>
<proteinExistence type="inferred from homology"/>
<dbReference type="PANTHER" id="PTHR23074:SF17">
    <property type="entry name" value="FIDGETIN-LIKE PROTEIN 1"/>
    <property type="match status" value="1"/>
</dbReference>
<dbReference type="SUPFAM" id="SSF52540">
    <property type="entry name" value="P-loop containing nucleoside triphosphate hydrolases"/>
    <property type="match status" value="1"/>
</dbReference>
<dbReference type="EMBL" id="JBICBT010000616">
    <property type="protein sequence ID" value="KAL3107490.1"/>
    <property type="molecule type" value="Genomic_DNA"/>
</dbReference>
<name>A0ABD2KX23_9BILA</name>